<keyword evidence="10 11" id="KW-0325">Glycoprotein</keyword>
<dbReference type="InterPro" id="IPR027995">
    <property type="entry name" value="Galactosyl_T_N"/>
</dbReference>
<sequence>MILKRHIRKFNPDGHLYRTKNQKLKFHSFLMVIGVSVILVLSATAIICFNTRSEMLWCSLLLGHFRKELQLPECKDMSWSTVGRVQVPTEVTNVNEAVAMLPGMKAGGRHCPRDCKPKDKTAIVIPFQDRQTHLDILLAVLLPMLVRQGLDFCVFVVEQMSRNEFNKSLLTNVGYIEALKIDDFDCFIFHDVDLVPIDDRNIYRCHTDGPVHMAAAINKFNYSLMYHGYFGGVVAFTRKQYLKINGASNMYFGWGADDDDLRDRVTFKNLTLFRKTYKYGAYDMLFHTDSKKNSDRFKVYKTRKVRQDYDGLNSVVYTSSGLLLLPAYTRIGVSYDRVLVEKAIPLHIGSGPTNDFEYMQAKFVTIE</sequence>
<evidence type="ECO:0000256" key="3">
    <source>
        <dbReference type="ARBA" id="ARBA00005735"/>
    </source>
</evidence>
<dbReference type="Pfam" id="PF02709">
    <property type="entry name" value="Glyco_transf_7C"/>
    <property type="match status" value="1"/>
</dbReference>
<dbReference type="EnsemblMetazoa" id="BGLB012842-RB">
    <property type="protein sequence ID" value="BGLB012842-PB"/>
    <property type="gene ID" value="BGLB012842"/>
</dbReference>
<evidence type="ECO:0000256" key="7">
    <source>
        <dbReference type="ARBA" id="ARBA00022968"/>
    </source>
</evidence>
<keyword evidence="6 11" id="KW-0812">Transmembrane</keyword>
<dbReference type="AlphaFoldDB" id="A0A2C9K433"/>
<reference evidence="14" key="1">
    <citation type="submission" date="2020-05" db="UniProtKB">
        <authorList>
            <consortium name="EnsemblMetazoa"/>
        </authorList>
    </citation>
    <scope>IDENTIFICATION</scope>
    <source>
        <strain evidence="14">BB02</strain>
    </source>
</reference>
<evidence type="ECO:0000256" key="8">
    <source>
        <dbReference type="ARBA" id="ARBA00022989"/>
    </source>
</evidence>
<dbReference type="OrthoDB" id="10016069at2759"/>
<dbReference type="GO" id="GO:0005975">
    <property type="term" value="P:carbohydrate metabolic process"/>
    <property type="evidence" value="ECO:0007669"/>
    <property type="project" value="InterPro"/>
</dbReference>
<dbReference type="Proteomes" id="UP000076420">
    <property type="component" value="Unassembled WGS sequence"/>
</dbReference>
<comment type="function">
    <text evidence="11">Catalyses the transfer of galactose onto proteins or lipids.</text>
</comment>
<keyword evidence="4 11" id="KW-0328">Glycosyltransferase</keyword>
<dbReference type="GO" id="GO:0008378">
    <property type="term" value="F:galactosyltransferase activity"/>
    <property type="evidence" value="ECO:0007669"/>
    <property type="project" value="TreeGrafter"/>
</dbReference>
<feature type="domain" description="Galactosyltransferase C-terminal" evidence="12">
    <location>
        <begin position="212"/>
        <end position="287"/>
    </location>
</feature>
<dbReference type="EC" id="2.4.1.-" evidence="11"/>
<gene>
    <name evidence="14" type="primary">106050436</name>
</gene>
<keyword evidence="8 11" id="KW-1133">Transmembrane helix</keyword>
<evidence type="ECO:0000256" key="10">
    <source>
        <dbReference type="ARBA" id="ARBA00023180"/>
    </source>
</evidence>
<dbReference type="InterPro" id="IPR029044">
    <property type="entry name" value="Nucleotide-diphossugar_trans"/>
</dbReference>
<evidence type="ECO:0000313" key="15">
    <source>
        <dbReference type="Proteomes" id="UP000076420"/>
    </source>
</evidence>
<evidence type="ECO:0000313" key="14">
    <source>
        <dbReference type="EnsemblMetazoa" id="BGLB012842-PB"/>
    </source>
</evidence>
<evidence type="ECO:0000256" key="2">
    <source>
        <dbReference type="ARBA" id="ARBA00004922"/>
    </source>
</evidence>
<feature type="transmembrane region" description="Helical" evidence="11">
    <location>
        <begin position="26"/>
        <end position="47"/>
    </location>
</feature>
<dbReference type="Gene3D" id="3.90.550.10">
    <property type="entry name" value="Spore Coat Polysaccharide Biosynthesis Protein SpsA, Chain A"/>
    <property type="match status" value="1"/>
</dbReference>
<dbReference type="InterPro" id="IPR027791">
    <property type="entry name" value="Galactosyl_T_C"/>
</dbReference>
<dbReference type="KEGG" id="bgt:106050436"/>
<dbReference type="PRINTS" id="PR02050">
    <property type="entry name" value="B14GALTRFASE"/>
</dbReference>
<keyword evidence="5 11" id="KW-0808">Transferase</keyword>
<dbReference type="InterPro" id="IPR003859">
    <property type="entry name" value="Galactosyl_T"/>
</dbReference>
<evidence type="ECO:0000256" key="5">
    <source>
        <dbReference type="ARBA" id="ARBA00022679"/>
    </source>
</evidence>
<name>A0A2C9K433_BIOGL</name>
<evidence type="ECO:0000256" key="4">
    <source>
        <dbReference type="ARBA" id="ARBA00022676"/>
    </source>
</evidence>
<dbReference type="PANTHER" id="PTHR19300">
    <property type="entry name" value="BETA-1,4-GALACTOSYLTRANSFERASE"/>
    <property type="match status" value="1"/>
</dbReference>
<proteinExistence type="inferred from homology"/>
<protein>
    <recommendedName>
        <fullName evidence="11">Beta-1,4-galactosyltransferase</fullName>
        <ecNumber evidence="11">2.4.1.-</ecNumber>
    </recommendedName>
</protein>
<comment type="similarity">
    <text evidence="3 11">Belongs to the glycosyltransferase 7 family.</text>
</comment>
<dbReference type="CDD" id="cd00899">
    <property type="entry name" value="b4GalT"/>
    <property type="match status" value="1"/>
</dbReference>
<dbReference type="PANTHER" id="PTHR19300:SF57">
    <property type="entry name" value="BETA-1,4-N-ACETYLGALACTOSAMINYLTRANSFERASE"/>
    <property type="match status" value="1"/>
</dbReference>
<evidence type="ECO:0000259" key="12">
    <source>
        <dbReference type="Pfam" id="PF02709"/>
    </source>
</evidence>
<evidence type="ECO:0000256" key="9">
    <source>
        <dbReference type="ARBA" id="ARBA00023136"/>
    </source>
</evidence>
<dbReference type="VEuPathDB" id="VectorBase:BGLB012842"/>
<dbReference type="GO" id="GO:0016020">
    <property type="term" value="C:membrane"/>
    <property type="evidence" value="ECO:0007669"/>
    <property type="project" value="UniProtKB-SubCell"/>
</dbReference>
<evidence type="ECO:0000256" key="11">
    <source>
        <dbReference type="RuleBase" id="RU368121"/>
    </source>
</evidence>
<evidence type="ECO:0000256" key="1">
    <source>
        <dbReference type="ARBA" id="ARBA00004606"/>
    </source>
</evidence>
<accession>A0A2C9K433</accession>
<evidence type="ECO:0000259" key="13">
    <source>
        <dbReference type="Pfam" id="PF13733"/>
    </source>
</evidence>
<comment type="subcellular location">
    <subcellularLocation>
        <location evidence="1">Membrane</location>
        <topology evidence="1">Single-pass type II membrane protein</topology>
    </subcellularLocation>
</comment>
<keyword evidence="7 11" id="KW-0735">Signal-anchor</keyword>
<dbReference type="SUPFAM" id="SSF53448">
    <property type="entry name" value="Nucleotide-diphospho-sugar transferases"/>
    <property type="match status" value="1"/>
</dbReference>
<dbReference type="Pfam" id="PF13733">
    <property type="entry name" value="Glyco_transf_7N"/>
    <property type="match status" value="1"/>
</dbReference>
<dbReference type="VEuPathDB" id="VectorBase:BGLAX_034455"/>
<comment type="pathway">
    <text evidence="2 11">Protein modification; protein glycosylation.</text>
</comment>
<dbReference type="GO" id="GO:0005794">
    <property type="term" value="C:Golgi apparatus"/>
    <property type="evidence" value="ECO:0007669"/>
    <property type="project" value="TreeGrafter"/>
</dbReference>
<evidence type="ECO:0000256" key="6">
    <source>
        <dbReference type="ARBA" id="ARBA00022692"/>
    </source>
</evidence>
<organism evidence="14 15">
    <name type="scientific">Biomphalaria glabrata</name>
    <name type="common">Bloodfluke planorb</name>
    <name type="synonym">Freshwater snail</name>
    <dbReference type="NCBI Taxonomy" id="6526"/>
    <lineage>
        <taxon>Eukaryota</taxon>
        <taxon>Metazoa</taxon>
        <taxon>Spiralia</taxon>
        <taxon>Lophotrochozoa</taxon>
        <taxon>Mollusca</taxon>
        <taxon>Gastropoda</taxon>
        <taxon>Heterobranchia</taxon>
        <taxon>Euthyneura</taxon>
        <taxon>Panpulmonata</taxon>
        <taxon>Hygrophila</taxon>
        <taxon>Lymnaeoidea</taxon>
        <taxon>Planorbidae</taxon>
        <taxon>Biomphalaria</taxon>
    </lineage>
</organism>
<dbReference type="UniPathway" id="UPA00378"/>
<keyword evidence="9 11" id="KW-0472">Membrane</keyword>
<feature type="domain" description="Galactosyltransferase N-terminal" evidence="13">
    <location>
        <begin position="74"/>
        <end position="206"/>
    </location>
</feature>